<evidence type="ECO:0000256" key="5">
    <source>
        <dbReference type="ARBA" id="ARBA00022763"/>
    </source>
</evidence>
<dbReference type="Proteomes" id="UP000189431">
    <property type="component" value="Unassembled WGS sequence"/>
</dbReference>
<evidence type="ECO:0000256" key="11">
    <source>
        <dbReference type="ARBA" id="ARBA00023239"/>
    </source>
</evidence>
<feature type="domain" description="FPG-type" evidence="16">
    <location>
        <begin position="235"/>
        <end position="269"/>
    </location>
</feature>
<dbReference type="NCBIfam" id="TIGR00577">
    <property type="entry name" value="fpg"/>
    <property type="match status" value="1"/>
</dbReference>
<dbReference type="SMART" id="SM01232">
    <property type="entry name" value="H2TH"/>
    <property type="match status" value="1"/>
</dbReference>
<name>A0ABX3KUY8_SALCS</name>
<evidence type="ECO:0000256" key="4">
    <source>
        <dbReference type="ARBA" id="ARBA00022723"/>
    </source>
</evidence>
<evidence type="ECO:0000259" key="17">
    <source>
        <dbReference type="PROSITE" id="PS51068"/>
    </source>
</evidence>
<evidence type="ECO:0000259" key="16">
    <source>
        <dbReference type="PROSITE" id="PS51066"/>
    </source>
</evidence>
<feature type="binding site" evidence="15">
    <location>
        <position position="109"/>
    </location>
    <ligand>
        <name>DNA</name>
        <dbReference type="ChEBI" id="CHEBI:16991"/>
    </ligand>
</feature>
<dbReference type="InterPro" id="IPR000214">
    <property type="entry name" value="Znf_DNA_glyclase/AP_lyase"/>
</dbReference>
<dbReference type="NCBIfam" id="NF002211">
    <property type="entry name" value="PRK01103.1"/>
    <property type="match status" value="1"/>
</dbReference>
<keyword evidence="12 15" id="KW-0511">Multifunctional enzyme</keyword>
<keyword evidence="9 15" id="KW-0238">DNA-binding</keyword>
<evidence type="ECO:0000256" key="14">
    <source>
        <dbReference type="ARBA" id="ARBA00044632"/>
    </source>
</evidence>
<dbReference type="RefSeq" id="WP_077668900.1">
    <property type="nucleotide sequence ID" value="NZ_MUFR01000002.1"/>
</dbReference>
<proteinExistence type="inferred from homology"/>
<dbReference type="EMBL" id="MUFR01000002">
    <property type="protein sequence ID" value="OOF35299.1"/>
    <property type="molecule type" value="Genomic_DNA"/>
</dbReference>
<dbReference type="SUPFAM" id="SSF81624">
    <property type="entry name" value="N-terminal domain of MutM-like DNA repair proteins"/>
    <property type="match status" value="1"/>
</dbReference>
<sequence length="271" mass="29443">MPELPEVEVSRLGIIPNVEGQTVTDITIRQPKLRWPIPDALQQLKGQVIRRVTRRAKYLLLETDVGAAIIHLGMSGSLRVLPTSLAPEKHDHVDVTLSNGRLLRYHDPRRFGAWLWQDGETPHTVLGKLGPEPLTDAFDPDYLLAKATGKKMAMKSFIMDNAVVVGVGNIYANESLFCAGIHPKRPAGSLTATEAACLVNEIKTVLAAAITQGGTTLKDFTQVDGKAGYFAQALRVYGKSGQPCPACDVVLERIVIGQRATVFCPQCQPLG</sequence>
<evidence type="ECO:0000256" key="7">
    <source>
        <dbReference type="ARBA" id="ARBA00022801"/>
    </source>
</evidence>
<dbReference type="SMART" id="SM00898">
    <property type="entry name" value="Fapy_DNA_glyco"/>
    <property type="match status" value="1"/>
</dbReference>
<feature type="binding site" evidence="15">
    <location>
        <position position="90"/>
    </location>
    <ligand>
        <name>DNA</name>
        <dbReference type="ChEBI" id="CHEBI:16991"/>
    </ligand>
</feature>
<comment type="catalytic activity">
    <reaction evidence="14 15">
        <text>2'-deoxyribonucleotide-(2'-deoxyribose 5'-phosphate)-2'-deoxyribonucleotide-DNA = a 3'-end 2'-deoxyribonucleotide-(2,3-dehydro-2,3-deoxyribose 5'-phosphate)-DNA + a 5'-end 5'-phospho-2'-deoxyribonucleoside-DNA + H(+)</text>
        <dbReference type="Rhea" id="RHEA:66592"/>
        <dbReference type="Rhea" id="RHEA-COMP:13180"/>
        <dbReference type="Rhea" id="RHEA-COMP:16897"/>
        <dbReference type="Rhea" id="RHEA-COMP:17067"/>
        <dbReference type="ChEBI" id="CHEBI:15378"/>
        <dbReference type="ChEBI" id="CHEBI:136412"/>
        <dbReference type="ChEBI" id="CHEBI:157695"/>
        <dbReference type="ChEBI" id="CHEBI:167181"/>
        <dbReference type="EC" id="4.2.99.18"/>
    </reaction>
</comment>
<dbReference type="PROSITE" id="PS51068">
    <property type="entry name" value="FPG_CAT"/>
    <property type="match status" value="1"/>
</dbReference>
<protein>
    <recommendedName>
        <fullName evidence="15">Formamidopyrimidine-DNA glycosylase</fullName>
        <shortName evidence="15">Fapy-DNA glycosylase</shortName>
        <ecNumber evidence="15">3.2.2.23</ecNumber>
    </recommendedName>
    <alternativeName>
        <fullName evidence="15">DNA-(apurinic or apyrimidinic site) lyase MutM</fullName>
        <shortName evidence="15">AP lyase MutM</shortName>
        <ecNumber evidence="15">4.2.99.18</ecNumber>
    </alternativeName>
</protein>
<keyword evidence="11 15" id="KW-0456">Lyase</keyword>
<feature type="active site" description="Proton donor; for delta-elimination activity" evidence="15">
    <location>
        <position position="259"/>
    </location>
</feature>
<keyword evidence="6 15" id="KW-0863">Zinc-finger</keyword>
<evidence type="ECO:0000313" key="19">
    <source>
        <dbReference type="Proteomes" id="UP000189431"/>
    </source>
</evidence>
<feature type="binding site" evidence="15">
    <location>
        <position position="150"/>
    </location>
    <ligand>
        <name>DNA</name>
        <dbReference type="ChEBI" id="CHEBI:16991"/>
    </ligand>
</feature>
<feature type="active site" description="Proton donor" evidence="15">
    <location>
        <position position="3"/>
    </location>
</feature>
<dbReference type="PROSITE" id="PS51066">
    <property type="entry name" value="ZF_FPG_2"/>
    <property type="match status" value="1"/>
</dbReference>
<dbReference type="Pfam" id="PF06831">
    <property type="entry name" value="H2TH"/>
    <property type="match status" value="1"/>
</dbReference>
<dbReference type="Pfam" id="PF01149">
    <property type="entry name" value="Fapy_DNA_glyco"/>
    <property type="match status" value="1"/>
</dbReference>
<keyword evidence="8 15" id="KW-0862">Zinc</keyword>
<dbReference type="EC" id="3.2.2.23" evidence="15"/>
<keyword evidence="5 15" id="KW-0227">DNA damage</keyword>
<evidence type="ECO:0000256" key="15">
    <source>
        <dbReference type="HAMAP-Rule" id="MF_00103"/>
    </source>
</evidence>
<keyword evidence="10 15" id="KW-0234">DNA repair</keyword>
<keyword evidence="7 15" id="KW-0378">Hydrolase</keyword>
<feature type="active site" description="Proton donor; for beta-elimination activity" evidence="15">
    <location>
        <position position="57"/>
    </location>
</feature>
<dbReference type="Gene3D" id="3.20.190.10">
    <property type="entry name" value="MutM-like, N-terminal"/>
    <property type="match status" value="1"/>
</dbReference>
<dbReference type="SUPFAM" id="SSF57716">
    <property type="entry name" value="Glucocorticoid receptor-like (DNA-binding domain)"/>
    <property type="match status" value="1"/>
</dbReference>
<dbReference type="SUPFAM" id="SSF46946">
    <property type="entry name" value="S13-like H2TH domain"/>
    <property type="match status" value="1"/>
</dbReference>
<keyword evidence="13 15" id="KW-0326">Glycosidase</keyword>
<feature type="active site" description="Schiff-base intermediate with DNA" evidence="15">
    <location>
        <position position="2"/>
    </location>
</feature>
<dbReference type="PANTHER" id="PTHR22993">
    <property type="entry name" value="FORMAMIDOPYRIMIDINE-DNA GLYCOSYLASE"/>
    <property type="match status" value="1"/>
</dbReference>
<dbReference type="Pfam" id="PF06827">
    <property type="entry name" value="zf-FPG_IleRS"/>
    <property type="match status" value="1"/>
</dbReference>
<evidence type="ECO:0000313" key="18">
    <source>
        <dbReference type="EMBL" id="OOF35299.1"/>
    </source>
</evidence>
<reference evidence="19" key="1">
    <citation type="submission" date="2017-01" db="EMBL/GenBank/DDBJ databases">
        <title>Draft genome of the species Salinivibrio costicola subsp. alcaliphilus.</title>
        <authorList>
            <person name="Lopez-Hermoso C."/>
            <person name="De La Haba R."/>
            <person name="Sanchez-Porro C."/>
            <person name="Ventosa A."/>
        </authorList>
    </citation>
    <scope>NUCLEOTIDE SEQUENCE [LARGE SCALE GENOMIC DNA]</scope>
    <source>
        <strain evidence="19">CBH448</strain>
    </source>
</reference>
<dbReference type="EC" id="4.2.99.18" evidence="15"/>
<dbReference type="InterPro" id="IPR020629">
    <property type="entry name" value="FPG_Glyclase"/>
</dbReference>
<comment type="similarity">
    <text evidence="2 15">Belongs to the FPG family.</text>
</comment>
<comment type="caution">
    <text evidence="18">The sequence shown here is derived from an EMBL/GenBank/DDBJ whole genome shotgun (WGS) entry which is preliminary data.</text>
</comment>
<evidence type="ECO:0000256" key="3">
    <source>
        <dbReference type="ARBA" id="ARBA00011245"/>
    </source>
</evidence>
<dbReference type="HAMAP" id="MF_00103">
    <property type="entry name" value="Fapy_DNA_glycosyl"/>
    <property type="match status" value="1"/>
</dbReference>
<evidence type="ECO:0000256" key="13">
    <source>
        <dbReference type="ARBA" id="ARBA00023295"/>
    </source>
</evidence>
<evidence type="ECO:0000256" key="6">
    <source>
        <dbReference type="ARBA" id="ARBA00022771"/>
    </source>
</evidence>
<gene>
    <name evidence="15" type="primary">mutM</name>
    <name evidence="15" type="synonym">fpg</name>
    <name evidence="18" type="ORF">BZJ21_00875</name>
</gene>
<keyword evidence="19" id="KW-1185">Reference proteome</keyword>
<dbReference type="InterPro" id="IPR010663">
    <property type="entry name" value="Znf_FPG/IleRS"/>
</dbReference>
<accession>A0ABX3KUY8</accession>
<evidence type="ECO:0000256" key="9">
    <source>
        <dbReference type="ARBA" id="ARBA00023125"/>
    </source>
</evidence>
<comment type="subunit">
    <text evidence="3 15">Monomer.</text>
</comment>
<dbReference type="PANTHER" id="PTHR22993:SF9">
    <property type="entry name" value="FORMAMIDOPYRIMIDINE-DNA GLYCOSYLASE"/>
    <property type="match status" value="1"/>
</dbReference>
<dbReference type="InterPro" id="IPR015886">
    <property type="entry name" value="H2TH_FPG"/>
</dbReference>
<evidence type="ECO:0000256" key="1">
    <source>
        <dbReference type="ARBA" id="ARBA00001668"/>
    </source>
</evidence>
<dbReference type="CDD" id="cd08966">
    <property type="entry name" value="EcFpg-like_N"/>
    <property type="match status" value="1"/>
</dbReference>
<organism evidence="18 19">
    <name type="scientific">Salinivibrio costicola subsp. alcaliphilus</name>
    <dbReference type="NCBI Taxonomy" id="272773"/>
    <lineage>
        <taxon>Bacteria</taxon>
        <taxon>Pseudomonadati</taxon>
        <taxon>Pseudomonadota</taxon>
        <taxon>Gammaproteobacteria</taxon>
        <taxon>Vibrionales</taxon>
        <taxon>Vibrionaceae</taxon>
        <taxon>Salinivibrio</taxon>
    </lineage>
</organism>
<evidence type="ECO:0000256" key="10">
    <source>
        <dbReference type="ARBA" id="ARBA00023204"/>
    </source>
</evidence>
<comment type="cofactor">
    <cofactor evidence="15">
        <name>Zn(2+)</name>
        <dbReference type="ChEBI" id="CHEBI:29105"/>
    </cofactor>
    <text evidence="15">Binds 1 zinc ion per subunit.</text>
</comment>
<keyword evidence="4 15" id="KW-0479">Metal-binding</keyword>
<evidence type="ECO:0000256" key="8">
    <source>
        <dbReference type="ARBA" id="ARBA00022833"/>
    </source>
</evidence>
<evidence type="ECO:0000256" key="2">
    <source>
        <dbReference type="ARBA" id="ARBA00009409"/>
    </source>
</evidence>
<comment type="function">
    <text evidence="15">Involved in base excision repair of DNA damaged by oxidation or by mutagenic agents. Acts as DNA glycosylase that recognizes and removes damaged bases. Has a preference for oxidized purines, such as 7,8-dihydro-8-oxoguanine (8-oxoG). Has AP (apurinic/apyrimidinic) lyase activity and introduces nicks in the DNA strand. Cleaves the DNA backbone by beta-delta elimination to generate a single-strand break at the site of the removed base with both 3'- and 5'-phosphates.</text>
</comment>
<feature type="domain" description="Formamidopyrimidine-DNA glycosylase catalytic" evidence="17">
    <location>
        <begin position="2"/>
        <end position="112"/>
    </location>
</feature>
<dbReference type="InterPro" id="IPR012319">
    <property type="entry name" value="FPG_cat"/>
</dbReference>
<dbReference type="InterPro" id="IPR010979">
    <property type="entry name" value="Ribosomal_uS13-like_H2TH"/>
</dbReference>
<dbReference type="InterPro" id="IPR035937">
    <property type="entry name" value="FPG_N"/>
</dbReference>
<comment type="catalytic activity">
    <reaction evidence="1 15">
        <text>Hydrolysis of DNA containing ring-opened 7-methylguanine residues, releasing 2,6-diamino-4-hydroxy-5-(N-methyl)formamidopyrimidine.</text>
        <dbReference type="EC" id="3.2.2.23"/>
    </reaction>
</comment>
<evidence type="ECO:0000256" key="12">
    <source>
        <dbReference type="ARBA" id="ARBA00023268"/>
    </source>
</evidence>
<dbReference type="Gene3D" id="1.10.8.50">
    <property type="match status" value="1"/>
</dbReference>